<dbReference type="InterPro" id="IPR001757">
    <property type="entry name" value="P_typ_ATPase"/>
</dbReference>
<dbReference type="PANTHER" id="PTHR42861">
    <property type="entry name" value="CALCIUM-TRANSPORTING ATPASE"/>
    <property type="match status" value="1"/>
</dbReference>
<dbReference type="Pfam" id="PF00690">
    <property type="entry name" value="Cation_ATPase_N"/>
    <property type="match status" value="1"/>
</dbReference>
<sequence length="873" mass="89565">MPGKVRTSPPTGKGDPAAPSAAGPAFWTVGPEALCARLGCGRDGLTRAEAARRLARHGPNSDAPARPDGALRAILRRMVEPFALILLAAGGVAILTGDWGGGAIIIAILTLSIGLDTVQEGHAVRAAEALRRSVALKAEAKRDGVFRTIPVDQVVPGDVIRVRAGDIVPADALVLQSAAFAASEAALTGEPYPVEKRPGPVAASSPAEAANALFRGAVAQSGEAVALVVATGRATLFGAAASSLAEAAAPSPFQRDLRDFGLVIARLTLLLVVGVLAIRVALGRPVLDSLLFAVALAVGLTPELLPMITTVTLSRGALRMARRKVIVKRLAAIHDLGAMTVLCTDKTGTLTSAQIALAGSLDPSGAPDPRPARLGAVAAALGGDRSPLDAALVRGGDASPGAWRRLGQRAFDYARRTGSVLAEGPEGRLLIVKGAPEAVLALCTARRAGTGTAPLGGPEREAVLAQQVRRLAEAGQRSIAVATRPVSGPADTAEADLLLEGFCAFADPPKPTAAAAVADLFAAGVKVKILSGDDPVVVRRLAGLVGLGAHAVLSGPEVAALGDEALAVRVRRVDAFGRLAPDQKARIVKALQADGEVVGFLGDGINDAPGLRQADIGLSVDGASGVAQAAADMILLAPDLEVAAAGVAEGRRTFANILKYIRMGASSNFGNMLSMAVAAAALPFLPMLPMQILLNNLLYDLSEVGIPFDRVQPEAVARPQAWDMGALLRFAAVMGPLSSLFDLATFGVLLLAFQASPEVFRTAWFLESMATQILVIVVIRTRGRPWRDGPGGALAASSLAALSVALAVPFTPLGPRLGFEAPPPAVLAAVALITAAYLAAAEGVKPWAIAAPRRKRPARGAAGGPDRARWRMR</sequence>
<dbReference type="Pfam" id="PF00122">
    <property type="entry name" value="E1-E2_ATPase"/>
    <property type="match status" value="1"/>
</dbReference>
<comment type="subcellular location">
    <subcellularLocation>
        <location evidence="2">Cell inner membrane</location>
        <topology evidence="2">Multi-pass membrane protein</topology>
    </subcellularLocation>
</comment>
<accession>A0ABQ4S824</accession>
<feature type="transmembrane region" description="Helical" evidence="19">
    <location>
        <begin position="825"/>
        <end position="844"/>
    </location>
</feature>
<reference evidence="21" key="2">
    <citation type="submission" date="2021-08" db="EMBL/GenBank/DDBJ databases">
        <authorList>
            <person name="Tani A."/>
            <person name="Ola A."/>
            <person name="Ogura Y."/>
            <person name="Katsura K."/>
            <person name="Hayashi T."/>
        </authorList>
    </citation>
    <scope>NUCLEOTIDE SEQUENCE</scope>
    <source>
        <strain evidence="21">DSM 17168</strain>
    </source>
</reference>
<evidence type="ECO:0000256" key="19">
    <source>
        <dbReference type="SAM" id="Phobius"/>
    </source>
</evidence>
<dbReference type="EC" id="7.2.2.14" evidence="4"/>
<dbReference type="Pfam" id="PF00702">
    <property type="entry name" value="Hydrolase"/>
    <property type="match status" value="1"/>
</dbReference>
<dbReference type="EMBL" id="BPQQ01000011">
    <property type="protein sequence ID" value="GJD99236.1"/>
    <property type="molecule type" value="Genomic_DNA"/>
</dbReference>
<dbReference type="InterPro" id="IPR036412">
    <property type="entry name" value="HAD-like_sf"/>
</dbReference>
<dbReference type="PRINTS" id="PR01836">
    <property type="entry name" value="MGATPASE"/>
</dbReference>
<dbReference type="InterPro" id="IPR004014">
    <property type="entry name" value="ATPase_P-typ_cation-transptr_N"/>
</dbReference>
<dbReference type="InterPro" id="IPR023214">
    <property type="entry name" value="HAD_sf"/>
</dbReference>
<dbReference type="Gene3D" id="2.70.150.10">
    <property type="entry name" value="Calcium-transporting ATPase, cytoplasmic transduction domain A"/>
    <property type="match status" value="1"/>
</dbReference>
<dbReference type="InterPro" id="IPR018303">
    <property type="entry name" value="ATPase_P-typ_P_site"/>
</dbReference>
<evidence type="ECO:0000256" key="17">
    <source>
        <dbReference type="ARBA" id="ARBA00047295"/>
    </source>
</evidence>
<evidence type="ECO:0000256" key="18">
    <source>
        <dbReference type="SAM" id="MobiDB-lite"/>
    </source>
</evidence>
<feature type="transmembrane region" description="Helical" evidence="19">
    <location>
        <begin position="290"/>
        <end position="314"/>
    </location>
</feature>
<dbReference type="Proteomes" id="UP001055153">
    <property type="component" value="Unassembled WGS sequence"/>
</dbReference>
<dbReference type="InterPro" id="IPR059000">
    <property type="entry name" value="ATPase_P-type_domA"/>
</dbReference>
<evidence type="ECO:0000256" key="2">
    <source>
        <dbReference type="ARBA" id="ARBA00004429"/>
    </source>
</evidence>
<feature type="domain" description="Cation-transporting P-type ATPase N-terminal" evidence="20">
    <location>
        <begin position="25"/>
        <end position="98"/>
    </location>
</feature>
<organism evidence="21 22">
    <name type="scientific">Methylobacterium isbiliense</name>
    <dbReference type="NCBI Taxonomy" id="315478"/>
    <lineage>
        <taxon>Bacteria</taxon>
        <taxon>Pseudomonadati</taxon>
        <taxon>Pseudomonadota</taxon>
        <taxon>Alphaproteobacteria</taxon>
        <taxon>Hyphomicrobiales</taxon>
        <taxon>Methylobacteriaceae</taxon>
        <taxon>Methylobacterium</taxon>
    </lineage>
</organism>
<keyword evidence="6" id="KW-1003">Cell membrane</keyword>
<keyword evidence="14 19" id="KW-1133">Transmembrane helix</keyword>
<keyword evidence="8" id="KW-0597">Phosphoprotein</keyword>
<gene>
    <name evidence="21" type="primary">mgtA_1</name>
    <name evidence="21" type="ORF">GMJLKIPL_1152</name>
</gene>
<keyword evidence="22" id="KW-1185">Reference proteome</keyword>
<reference evidence="21" key="1">
    <citation type="journal article" date="2021" name="Front. Microbiol.">
        <title>Comprehensive Comparative Genomics and Phenotyping of Methylobacterium Species.</title>
        <authorList>
            <person name="Alessa O."/>
            <person name="Ogura Y."/>
            <person name="Fujitani Y."/>
            <person name="Takami H."/>
            <person name="Hayashi T."/>
            <person name="Sahin N."/>
            <person name="Tani A."/>
        </authorList>
    </citation>
    <scope>NUCLEOTIDE SEQUENCE</scope>
    <source>
        <strain evidence="21">DSM 17168</strain>
    </source>
</reference>
<feature type="transmembrane region" description="Helical" evidence="19">
    <location>
        <begin position="727"/>
        <end position="753"/>
    </location>
</feature>
<keyword evidence="7" id="KW-0997">Cell inner membrane</keyword>
<feature type="region of interest" description="Disordered" evidence="18">
    <location>
        <begin position="1"/>
        <end position="22"/>
    </location>
</feature>
<evidence type="ECO:0000256" key="4">
    <source>
        <dbReference type="ARBA" id="ARBA00012786"/>
    </source>
</evidence>
<keyword evidence="15 19" id="KW-0472">Membrane</keyword>
<feature type="transmembrane region" description="Helical" evidence="19">
    <location>
        <begin position="260"/>
        <end position="278"/>
    </location>
</feature>
<dbReference type="SFLD" id="SFLDG00002">
    <property type="entry name" value="C1.7:_P-type_atpase_like"/>
    <property type="match status" value="1"/>
</dbReference>
<proteinExistence type="inferred from homology"/>
<evidence type="ECO:0000256" key="10">
    <source>
        <dbReference type="ARBA" id="ARBA00022741"/>
    </source>
</evidence>
<dbReference type="InterPro" id="IPR044492">
    <property type="entry name" value="P_typ_ATPase_HD_dom"/>
</dbReference>
<evidence type="ECO:0000256" key="11">
    <source>
        <dbReference type="ARBA" id="ARBA00022840"/>
    </source>
</evidence>
<dbReference type="InterPro" id="IPR006068">
    <property type="entry name" value="ATPase_P-typ_cation-transptr_C"/>
</dbReference>
<evidence type="ECO:0000313" key="22">
    <source>
        <dbReference type="Proteomes" id="UP001055153"/>
    </source>
</evidence>
<dbReference type="InterPro" id="IPR006415">
    <property type="entry name" value="P-type_ATPase_IIIB"/>
</dbReference>
<dbReference type="Pfam" id="PF00689">
    <property type="entry name" value="Cation_ATPase_C"/>
    <property type="match status" value="1"/>
</dbReference>
<evidence type="ECO:0000256" key="3">
    <source>
        <dbReference type="ARBA" id="ARBA00008746"/>
    </source>
</evidence>
<dbReference type="RefSeq" id="WP_238234123.1">
    <property type="nucleotide sequence ID" value="NZ_BPQQ01000011.1"/>
</dbReference>
<dbReference type="Gene3D" id="1.20.1110.10">
    <property type="entry name" value="Calcium-transporting ATPase, transmembrane domain"/>
    <property type="match status" value="1"/>
</dbReference>
<keyword evidence="13" id="KW-1278">Translocase</keyword>
<evidence type="ECO:0000256" key="8">
    <source>
        <dbReference type="ARBA" id="ARBA00022553"/>
    </source>
</evidence>
<evidence type="ECO:0000256" key="7">
    <source>
        <dbReference type="ARBA" id="ARBA00022519"/>
    </source>
</evidence>
<dbReference type="InterPro" id="IPR023299">
    <property type="entry name" value="ATPase_P-typ_cyto_dom_N"/>
</dbReference>
<dbReference type="NCBIfam" id="TIGR01494">
    <property type="entry name" value="ATPase_P-type"/>
    <property type="match status" value="1"/>
</dbReference>
<evidence type="ECO:0000259" key="20">
    <source>
        <dbReference type="SMART" id="SM00831"/>
    </source>
</evidence>
<comment type="catalytic activity">
    <reaction evidence="17">
        <text>Mg(2+)(out) + ATP + H2O = Mg(2+)(in) + ADP + phosphate + H(+)</text>
        <dbReference type="Rhea" id="RHEA:10260"/>
        <dbReference type="ChEBI" id="CHEBI:15377"/>
        <dbReference type="ChEBI" id="CHEBI:15378"/>
        <dbReference type="ChEBI" id="CHEBI:18420"/>
        <dbReference type="ChEBI" id="CHEBI:30616"/>
        <dbReference type="ChEBI" id="CHEBI:43474"/>
        <dbReference type="ChEBI" id="CHEBI:456216"/>
        <dbReference type="EC" id="7.2.2.14"/>
    </reaction>
</comment>
<evidence type="ECO:0000256" key="16">
    <source>
        <dbReference type="ARBA" id="ARBA00029806"/>
    </source>
</evidence>
<evidence type="ECO:0000256" key="5">
    <source>
        <dbReference type="ARBA" id="ARBA00013555"/>
    </source>
</evidence>
<dbReference type="SUPFAM" id="SSF56784">
    <property type="entry name" value="HAD-like"/>
    <property type="match status" value="1"/>
</dbReference>
<evidence type="ECO:0000256" key="15">
    <source>
        <dbReference type="ARBA" id="ARBA00023136"/>
    </source>
</evidence>
<evidence type="ECO:0000256" key="13">
    <source>
        <dbReference type="ARBA" id="ARBA00022967"/>
    </source>
</evidence>
<dbReference type="NCBIfam" id="TIGR01524">
    <property type="entry name" value="ATPase-IIIB_Mg"/>
    <property type="match status" value="1"/>
</dbReference>
<comment type="function">
    <text evidence="1">Mediates magnesium influx to the cytosol.</text>
</comment>
<dbReference type="Gene3D" id="3.40.1110.10">
    <property type="entry name" value="Calcium-transporting ATPase, cytoplasmic domain N"/>
    <property type="match status" value="1"/>
</dbReference>
<keyword evidence="9 19" id="KW-0812">Transmembrane</keyword>
<name>A0ABQ4S824_9HYPH</name>
<feature type="transmembrane region" description="Helical" evidence="19">
    <location>
        <begin position="101"/>
        <end position="118"/>
    </location>
</feature>
<comment type="similarity">
    <text evidence="3">Belongs to the cation transport ATPase (P-type) (TC 3.A.3) family. Type IIIB subfamily.</text>
</comment>
<dbReference type="SMART" id="SM00831">
    <property type="entry name" value="Cation_ATPase_N"/>
    <property type="match status" value="1"/>
</dbReference>
<evidence type="ECO:0000256" key="6">
    <source>
        <dbReference type="ARBA" id="ARBA00022475"/>
    </source>
</evidence>
<dbReference type="SUPFAM" id="SSF81665">
    <property type="entry name" value="Calcium ATPase, transmembrane domain M"/>
    <property type="match status" value="1"/>
</dbReference>
<keyword evidence="10" id="KW-0547">Nucleotide-binding</keyword>
<keyword evidence="12" id="KW-0460">Magnesium</keyword>
<dbReference type="InterPro" id="IPR023298">
    <property type="entry name" value="ATPase_P-typ_TM_dom_sf"/>
</dbReference>
<dbReference type="Gene3D" id="3.40.50.1000">
    <property type="entry name" value="HAD superfamily/HAD-like"/>
    <property type="match status" value="1"/>
</dbReference>
<dbReference type="SUPFAM" id="SSF81653">
    <property type="entry name" value="Calcium ATPase, transduction domain A"/>
    <property type="match status" value="1"/>
</dbReference>
<dbReference type="PROSITE" id="PS00154">
    <property type="entry name" value="ATPASE_E1_E2"/>
    <property type="match status" value="1"/>
</dbReference>
<protein>
    <recommendedName>
        <fullName evidence="5">Magnesium-transporting ATPase, P-type 1</fullName>
        <ecNumber evidence="4">7.2.2.14</ecNumber>
    </recommendedName>
    <alternativeName>
        <fullName evidence="16">Mg(2+) transport ATPase, P-type 1</fullName>
    </alternativeName>
</protein>
<dbReference type="InterPro" id="IPR008250">
    <property type="entry name" value="ATPase_P-typ_transduc_dom_A_sf"/>
</dbReference>
<dbReference type="SFLD" id="SFLDS00003">
    <property type="entry name" value="Haloacid_Dehalogenase"/>
    <property type="match status" value="1"/>
</dbReference>
<feature type="transmembrane region" description="Helical" evidence="19">
    <location>
        <begin position="791"/>
        <end position="813"/>
    </location>
</feature>
<dbReference type="SFLD" id="SFLDF00027">
    <property type="entry name" value="p-type_atpase"/>
    <property type="match status" value="1"/>
</dbReference>
<evidence type="ECO:0000256" key="12">
    <source>
        <dbReference type="ARBA" id="ARBA00022842"/>
    </source>
</evidence>
<keyword evidence="11" id="KW-0067">ATP-binding</keyword>
<evidence type="ECO:0000256" key="14">
    <source>
        <dbReference type="ARBA" id="ARBA00022989"/>
    </source>
</evidence>
<evidence type="ECO:0000256" key="1">
    <source>
        <dbReference type="ARBA" id="ARBA00003954"/>
    </source>
</evidence>
<evidence type="ECO:0000256" key="9">
    <source>
        <dbReference type="ARBA" id="ARBA00022692"/>
    </source>
</evidence>
<comment type="caution">
    <text evidence="21">The sequence shown here is derived from an EMBL/GenBank/DDBJ whole genome shotgun (WGS) entry which is preliminary data.</text>
</comment>
<evidence type="ECO:0000313" key="21">
    <source>
        <dbReference type="EMBL" id="GJD99236.1"/>
    </source>
</evidence>